<dbReference type="Proteomes" id="UP000238479">
    <property type="component" value="Chromosome 5"/>
</dbReference>
<evidence type="ECO:0000313" key="2">
    <source>
        <dbReference type="Proteomes" id="UP000238479"/>
    </source>
</evidence>
<organism evidence="1 2">
    <name type="scientific">Rosa chinensis</name>
    <name type="common">China rose</name>
    <dbReference type="NCBI Taxonomy" id="74649"/>
    <lineage>
        <taxon>Eukaryota</taxon>
        <taxon>Viridiplantae</taxon>
        <taxon>Streptophyta</taxon>
        <taxon>Embryophyta</taxon>
        <taxon>Tracheophyta</taxon>
        <taxon>Spermatophyta</taxon>
        <taxon>Magnoliopsida</taxon>
        <taxon>eudicotyledons</taxon>
        <taxon>Gunneridae</taxon>
        <taxon>Pentapetalae</taxon>
        <taxon>rosids</taxon>
        <taxon>fabids</taxon>
        <taxon>Rosales</taxon>
        <taxon>Rosaceae</taxon>
        <taxon>Rosoideae</taxon>
        <taxon>Rosoideae incertae sedis</taxon>
        <taxon>Rosa</taxon>
    </lineage>
</organism>
<dbReference type="AlphaFoldDB" id="A0A2P6Q7G8"/>
<dbReference type="Gramene" id="PRQ30120">
    <property type="protein sequence ID" value="PRQ30120"/>
    <property type="gene ID" value="RchiOBHm_Chr5g0021131"/>
</dbReference>
<name>A0A2P6Q7G8_ROSCH</name>
<proteinExistence type="predicted"/>
<gene>
    <name evidence="1" type="ORF">RchiOBHm_Chr5g0021131</name>
</gene>
<comment type="caution">
    <text evidence="1">The sequence shown here is derived from an EMBL/GenBank/DDBJ whole genome shotgun (WGS) entry which is preliminary data.</text>
</comment>
<evidence type="ECO:0000313" key="1">
    <source>
        <dbReference type="EMBL" id="PRQ30120.1"/>
    </source>
</evidence>
<reference evidence="1 2" key="1">
    <citation type="journal article" date="2018" name="Nat. Genet.">
        <title>The Rosa genome provides new insights in the design of modern roses.</title>
        <authorList>
            <person name="Bendahmane M."/>
        </authorList>
    </citation>
    <scope>NUCLEOTIDE SEQUENCE [LARGE SCALE GENOMIC DNA]</scope>
    <source>
        <strain evidence="2">cv. Old Blush</strain>
    </source>
</reference>
<protein>
    <submittedName>
        <fullName evidence="1">Uncharacterized protein</fullName>
    </submittedName>
</protein>
<sequence>MCFLFMHSQGGRLYVTRITGQQEYRLLNELWGLNPSEERASLRFLGWLPNSGYFVSTNFQVGESVDASSFHLFSYHWHAKSNP</sequence>
<dbReference type="EMBL" id="PDCK01000043">
    <property type="protein sequence ID" value="PRQ30120.1"/>
    <property type="molecule type" value="Genomic_DNA"/>
</dbReference>
<keyword evidence="2" id="KW-1185">Reference proteome</keyword>
<accession>A0A2P6Q7G8</accession>